<evidence type="ECO:0000313" key="2">
    <source>
        <dbReference type="Proteomes" id="UP000271374"/>
    </source>
</evidence>
<accession>A0A431VZY7</accession>
<gene>
    <name evidence="1" type="ORF">EKG37_16025</name>
</gene>
<organism evidence="1 2">
    <name type="scientific">Bacillus yapensis</name>
    <dbReference type="NCBI Taxonomy" id="2492960"/>
    <lineage>
        <taxon>Bacteria</taxon>
        <taxon>Bacillati</taxon>
        <taxon>Bacillota</taxon>
        <taxon>Bacilli</taxon>
        <taxon>Bacillales</taxon>
        <taxon>Bacillaceae</taxon>
        <taxon>Bacillus</taxon>
    </lineage>
</organism>
<keyword evidence="2" id="KW-1185">Reference proteome</keyword>
<dbReference type="RefSeq" id="WP_126409822.1">
    <property type="nucleotide sequence ID" value="NZ_RXNT01000014.1"/>
</dbReference>
<dbReference type="OrthoDB" id="4979632at2"/>
<protein>
    <submittedName>
        <fullName evidence="1">Uncharacterized protein</fullName>
    </submittedName>
</protein>
<evidence type="ECO:0000313" key="1">
    <source>
        <dbReference type="EMBL" id="RTR28725.1"/>
    </source>
</evidence>
<comment type="caution">
    <text evidence="1">The sequence shown here is derived from an EMBL/GenBank/DDBJ whole genome shotgun (WGS) entry which is preliminary data.</text>
</comment>
<dbReference type="AlphaFoldDB" id="A0A431VZY7"/>
<name>A0A431VZY7_9BACI</name>
<reference evidence="1 2" key="1">
    <citation type="submission" date="2018-12" db="EMBL/GenBank/DDBJ databases">
        <title>Bacillus yapensis draft genome sequence.</title>
        <authorList>
            <person name="Yu L."/>
            <person name="Xu X."/>
            <person name="Tang X."/>
        </authorList>
    </citation>
    <scope>NUCLEOTIDE SEQUENCE [LARGE SCALE GENOMIC DNA]</scope>
    <source>
        <strain evidence="1 2">XXST-01</strain>
    </source>
</reference>
<dbReference type="EMBL" id="RXNT01000014">
    <property type="protein sequence ID" value="RTR28725.1"/>
    <property type="molecule type" value="Genomic_DNA"/>
</dbReference>
<sequence>MNMYEIILDIIEKNGPVSFDSICDEMNEMSIIKKEREKPVQISHVKSVVSRKKDLFSVEDNIVSIREEKELITLTAMIGKFPGPTYKVAVDFIHNRFYLFEWNIDNRVAVNKEKTVFIGDVEQFKKEIIRLSIWNWERDYQPESLVLDGTSWSVHLKTKGMVYESEGLQAFPKDWSKFCKAVSQLIGIKFA</sequence>
<proteinExistence type="predicted"/>
<dbReference type="Proteomes" id="UP000271374">
    <property type="component" value="Unassembled WGS sequence"/>
</dbReference>